<dbReference type="RefSeq" id="XP_075113332.1">
    <property type="nucleotide sequence ID" value="XM_075257231.1"/>
</dbReference>
<name>A0AC58UV08_TOBAC</name>
<protein>
    <submittedName>
        <fullName evidence="2">Hydrolase pyvD-like</fullName>
    </submittedName>
</protein>
<organism evidence="1 2">
    <name type="scientific">Nicotiana tabacum</name>
    <name type="common">Common tobacco</name>
    <dbReference type="NCBI Taxonomy" id="4097"/>
    <lineage>
        <taxon>Eukaryota</taxon>
        <taxon>Viridiplantae</taxon>
        <taxon>Streptophyta</taxon>
        <taxon>Embryophyta</taxon>
        <taxon>Tracheophyta</taxon>
        <taxon>Spermatophyta</taxon>
        <taxon>Magnoliopsida</taxon>
        <taxon>eudicotyledons</taxon>
        <taxon>Gunneridae</taxon>
        <taxon>Pentapetalae</taxon>
        <taxon>asterids</taxon>
        <taxon>lamiids</taxon>
        <taxon>Solanales</taxon>
        <taxon>Solanaceae</taxon>
        <taxon>Nicotianoideae</taxon>
        <taxon>Nicotianeae</taxon>
        <taxon>Nicotiana</taxon>
    </lineage>
</organism>
<sequence>MVKRSWREAKVPTAILAAEHDHIFPPDQAKQLGDALSAKSEIESFVKIFPGVQHGWTVRYNVEDELAVKAAEESHSDMLNWFIK</sequence>
<proteinExistence type="predicted"/>
<evidence type="ECO:0000313" key="1">
    <source>
        <dbReference type="Proteomes" id="UP000790787"/>
    </source>
</evidence>
<reference evidence="2" key="2">
    <citation type="submission" date="2025-08" db="UniProtKB">
        <authorList>
            <consortium name="RefSeq"/>
        </authorList>
    </citation>
    <scope>IDENTIFICATION</scope>
    <source>
        <tissue evidence="2">Leaf</tissue>
    </source>
</reference>
<reference evidence="1" key="1">
    <citation type="journal article" date="2014" name="Nat. Commun.">
        <title>The tobacco genome sequence and its comparison with those of tomato and potato.</title>
        <authorList>
            <person name="Sierro N."/>
            <person name="Battey J.N."/>
            <person name="Ouadi S."/>
            <person name="Bakaher N."/>
            <person name="Bovet L."/>
            <person name="Willig A."/>
            <person name="Goepfert S."/>
            <person name="Peitsch M.C."/>
            <person name="Ivanov N.V."/>
        </authorList>
    </citation>
    <scope>NUCLEOTIDE SEQUENCE [LARGE SCALE GENOMIC DNA]</scope>
</reference>
<gene>
    <name evidence="2" type="primary">LOC107818041</name>
</gene>
<dbReference type="Proteomes" id="UP000790787">
    <property type="component" value="Chromosome 7"/>
</dbReference>
<evidence type="ECO:0000313" key="2">
    <source>
        <dbReference type="RefSeq" id="XP_075113332.1"/>
    </source>
</evidence>
<accession>A0AC58UV08</accession>
<keyword evidence="1" id="KW-1185">Reference proteome</keyword>